<feature type="compositionally biased region" description="Low complexity" evidence="1">
    <location>
        <begin position="188"/>
        <end position="209"/>
    </location>
</feature>
<organism evidence="3 4">
    <name type="scientific">Ruficoccus amylovorans</name>
    <dbReference type="NCBI Taxonomy" id="1804625"/>
    <lineage>
        <taxon>Bacteria</taxon>
        <taxon>Pseudomonadati</taxon>
        <taxon>Verrucomicrobiota</taxon>
        <taxon>Opitutia</taxon>
        <taxon>Puniceicoccales</taxon>
        <taxon>Cerasicoccaceae</taxon>
        <taxon>Ruficoccus</taxon>
    </lineage>
</organism>
<accession>A0A842H9J9</accession>
<feature type="region of interest" description="Disordered" evidence="1">
    <location>
        <begin position="27"/>
        <end position="95"/>
    </location>
</feature>
<name>A0A842H9J9_9BACT</name>
<evidence type="ECO:0000313" key="3">
    <source>
        <dbReference type="EMBL" id="MBC2593092.1"/>
    </source>
</evidence>
<dbReference type="AlphaFoldDB" id="A0A842H9J9"/>
<feature type="compositionally biased region" description="Low complexity" evidence="1">
    <location>
        <begin position="59"/>
        <end position="95"/>
    </location>
</feature>
<feature type="compositionally biased region" description="Polar residues" evidence="1">
    <location>
        <begin position="226"/>
        <end position="235"/>
    </location>
</feature>
<reference evidence="3 4" key="1">
    <citation type="submission" date="2020-07" db="EMBL/GenBank/DDBJ databases">
        <authorList>
            <person name="Feng X."/>
        </authorList>
    </citation>
    <scope>NUCLEOTIDE SEQUENCE [LARGE SCALE GENOMIC DNA]</scope>
    <source>
        <strain evidence="3 4">JCM31066</strain>
    </source>
</reference>
<feature type="region of interest" description="Disordered" evidence="1">
    <location>
        <begin position="153"/>
        <end position="236"/>
    </location>
</feature>
<dbReference type="RefSeq" id="WP_185674089.1">
    <property type="nucleotide sequence ID" value="NZ_JACHVB010000012.1"/>
</dbReference>
<dbReference type="Proteomes" id="UP000546464">
    <property type="component" value="Unassembled WGS sequence"/>
</dbReference>
<evidence type="ECO:0000313" key="4">
    <source>
        <dbReference type="Proteomes" id="UP000546464"/>
    </source>
</evidence>
<protein>
    <submittedName>
        <fullName evidence="3">Uncharacterized protein</fullName>
    </submittedName>
</protein>
<evidence type="ECO:0000256" key="2">
    <source>
        <dbReference type="SAM" id="SignalP"/>
    </source>
</evidence>
<gene>
    <name evidence="3" type="ORF">H5P28_02345</name>
</gene>
<keyword evidence="4" id="KW-1185">Reference proteome</keyword>
<sequence length="336" mass="34797">MRGIKTALFLLTASSLVVTDVWAAPRQAKPPISQQRKPVQLDDERDEAPAGGDVDSIPGVTLGGVTTTATASGASPRSAGAANAGGQSGASAGAGNAAAIPGLPPGVTMTTGYTTQIKGDYIDSSATGEPFALPSDNGPQPDIVVQAVRVDADGNPLEPPTTFPEPVSAFTDADASSTPTPPTPAFDPAPAQATPPQKESGGFFSFLFGSDEDEEPQKTAEEPTPETDNPASSRNLRVGELVSVDKERGFGVVWLDSRYMAFFGDELLLARGDDLAVTGAYQMTLMRNGKAVGLTQIVGDPQPGNEIIYPGPQYTDFVNELYSSGQLSPSTRQVSP</sequence>
<feature type="signal peptide" evidence="2">
    <location>
        <begin position="1"/>
        <end position="23"/>
    </location>
</feature>
<proteinExistence type="predicted"/>
<evidence type="ECO:0000256" key="1">
    <source>
        <dbReference type="SAM" id="MobiDB-lite"/>
    </source>
</evidence>
<comment type="caution">
    <text evidence="3">The sequence shown here is derived from an EMBL/GenBank/DDBJ whole genome shotgun (WGS) entry which is preliminary data.</text>
</comment>
<keyword evidence="2" id="KW-0732">Signal</keyword>
<dbReference type="EMBL" id="JACHVB010000012">
    <property type="protein sequence ID" value="MBC2593092.1"/>
    <property type="molecule type" value="Genomic_DNA"/>
</dbReference>
<feature type="chain" id="PRO_5032600240" evidence="2">
    <location>
        <begin position="24"/>
        <end position="336"/>
    </location>
</feature>